<dbReference type="Gramene" id="Pp3c17_2200V3.2">
    <property type="protein sequence ID" value="Pp3c17_2200V3.2"/>
    <property type="gene ID" value="Pp3c17_2200"/>
</dbReference>
<evidence type="ECO:0000256" key="2">
    <source>
        <dbReference type="ARBA" id="ARBA00022884"/>
    </source>
</evidence>
<dbReference type="Gramene" id="Pp3c17_2200V3.5">
    <property type="protein sequence ID" value="Pp3c17_2200V3.5"/>
    <property type="gene ID" value="Pp3c17_2200"/>
</dbReference>
<evidence type="ECO:0000256" key="3">
    <source>
        <dbReference type="PROSITE-ProRule" id="PRU00266"/>
    </source>
</evidence>
<dbReference type="Pfam" id="PF00035">
    <property type="entry name" value="dsrm"/>
    <property type="match status" value="2"/>
</dbReference>
<evidence type="ECO:0000313" key="7">
    <source>
        <dbReference type="EnsemblPlants" id="Pp3c17_2200V3.1"/>
    </source>
</evidence>
<dbReference type="Gramene" id="Pp3c17_2200V3.7">
    <property type="protein sequence ID" value="Pp3c17_2200V3.7"/>
    <property type="gene ID" value="Pp3c17_2200"/>
</dbReference>
<dbReference type="PaxDb" id="3218-PP1S344_1V6.1"/>
<reference evidence="6 8" key="1">
    <citation type="journal article" date="2008" name="Science">
        <title>The Physcomitrella genome reveals evolutionary insights into the conquest of land by plants.</title>
        <authorList>
            <person name="Rensing S."/>
            <person name="Lang D."/>
            <person name="Zimmer A."/>
            <person name="Terry A."/>
            <person name="Salamov A."/>
            <person name="Shapiro H."/>
            <person name="Nishiyama T."/>
            <person name="Perroud P.-F."/>
            <person name="Lindquist E."/>
            <person name="Kamisugi Y."/>
            <person name="Tanahashi T."/>
            <person name="Sakakibara K."/>
            <person name="Fujita T."/>
            <person name="Oishi K."/>
            <person name="Shin-I T."/>
            <person name="Kuroki Y."/>
            <person name="Toyoda A."/>
            <person name="Suzuki Y."/>
            <person name="Hashimoto A."/>
            <person name="Yamaguchi K."/>
            <person name="Sugano A."/>
            <person name="Kohara Y."/>
            <person name="Fujiyama A."/>
            <person name="Anterola A."/>
            <person name="Aoki S."/>
            <person name="Ashton N."/>
            <person name="Barbazuk W.B."/>
            <person name="Barker E."/>
            <person name="Bennetzen J."/>
            <person name="Bezanilla M."/>
            <person name="Blankenship R."/>
            <person name="Cho S.H."/>
            <person name="Dutcher S."/>
            <person name="Estelle M."/>
            <person name="Fawcett J.A."/>
            <person name="Gundlach H."/>
            <person name="Hanada K."/>
            <person name="Heyl A."/>
            <person name="Hicks K.A."/>
            <person name="Hugh J."/>
            <person name="Lohr M."/>
            <person name="Mayer K."/>
            <person name="Melkozernov A."/>
            <person name="Murata T."/>
            <person name="Nelson D."/>
            <person name="Pils B."/>
            <person name="Prigge M."/>
            <person name="Reiss B."/>
            <person name="Renner T."/>
            <person name="Rombauts S."/>
            <person name="Rushton P."/>
            <person name="Sanderfoot A."/>
            <person name="Schween G."/>
            <person name="Shiu S.-H."/>
            <person name="Stueber K."/>
            <person name="Theodoulou F.L."/>
            <person name="Tu H."/>
            <person name="Van de Peer Y."/>
            <person name="Verrier P.J."/>
            <person name="Waters E."/>
            <person name="Wood A."/>
            <person name="Yang L."/>
            <person name="Cove D."/>
            <person name="Cuming A."/>
            <person name="Hasebe M."/>
            <person name="Lucas S."/>
            <person name="Mishler D.B."/>
            <person name="Reski R."/>
            <person name="Grigoriev I."/>
            <person name="Quatrano R.S."/>
            <person name="Boore J.L."/>
        </authorList>
    </citation>
    <scope>NUCLEOTIDE SEQUENCE [LARGE SCALE GENOMIC DNA]</scope>
    <source>
        <strain evidence="7 8">cv. Gransden 2004</strain>
    </source>
</reference>
<evidence type="ECO:0000256" key="1">
    <source>
        <dbReference type="ARBA" id="ARBA00022737"/>
    </source>
</evidence>
<dbReference type="PANTHER" id="PTHR46031:SF35">
    <property type="entry name" value="DRBM DOMAIN-CONTAINING PROTEIN"/>
    <property type="match status" value="1"/>
</dbReference>
<dbReference type="EnsemblPlants" id="Pp3c17_2200V3.2">
    <property type="protein sequence ID" value="Pp3c17_2200V3.2"/>
    <property type="gene ID" value="Pp3c17_2200"/>
</dbReference>
<dbReference type="Gramene" id="Pp3c17_2200V3.8">
    <property type="protein sequence ID" value="Pp3c17_2200V3.8"/>
    <property type="gene ID" value="Pp3c17_2200"/>
</dbReference>
<dbReference type="STRING" id="3218.A0A2K1J2H2"/>
<dbReference type="Gene3D" id="3.30.160.20">
    <property type="match status" value="2"/>
</dbReference>
<protein>
    <recommendedName>
        <fullName evidence="5">DRBM domain-containing protein</fullName>
    </recommendedName>
</protein>
<dbReference type="Gramene" id="Pp3c17_2200V3.1">
    <property type="protein sequence ID" value="Pp3c17_2200V3.1"/>
    <property type="gene ID" value="Pp3c17_2200"/>
</dbReference>
<keyword evidence="1" id="KW-0677">Repeat</keyword>
<accession>A0A2K1J2H2</accession>
<keyword evidence="2 3" id="KW-0694">RNA-binding</keyword>
<gene>
    <name evidence="7" type="primary">LOC112294718</name>
    <name evidence="6" type="ORF">PHYPA_021575</name>
</gene>
<dbReference type="EnsemblPlants" id="Pp3c17_2200V3.1">
    <property type="protein sequence ID" value="Pp3c17_2200V3.1"/>
    <property type="gene ID" value="Pp3c17_2200"/>
</dbReference>
<reference evidence="6 8" key="2">
    <citation type="journal article" date="2018" name="Plant J.">
        <title>The Physcomitrella patens chromosome-scale assembly reveals moss genome structure and evolution.</title>
        <authorList>
            <person name="Lang D."/>
            <person name="Ullrich K.K."/>
            <person name="Murat F."/>
            <person name="Fuchs J."/>
            <person name="Jenkins J."/>
            <person name="Haas F.B."/>
            <person name="Piednoel M."/>
            <person name="Gundlach H."/>
            <person name="Van Bel M."/>
            <person name="Meyberg R."/>
            <person name="Vives C."/>
            <person name="Morata J."/>
            <person name="Symeonidi A."/>
            <person name="Hiss M."/>
            <person name="Muchero W."/>
            <person name="Kamisugi Y."/>
            <person name="Saleh O."/>
            <person name="Blanc G."/>
            <person name="Decker E.L."/>
            <person name="van Gessel N."/>
            <person name="Grimwood J."/>
            <person name="Hayes R.D."/>
            <person name="Graham S.W."/>
            <person name="Gunter L.E."/>
            <person name="McDaniel S.F."/>
            <person name="Hoernstein S.N.W."/>
            <person name="Larsson A."/>
            <person name="Li F.W."/>
            <person name="Perroud P.F."/>
            <person name="Phillips J."/>
            <person name="Ranjan P."/>
            <person name="Rokshar D.S."/>
            <person name="Rothfels C.J."/>
            <person name="Schneider L."/>
            <person name="Shu S."/>
            <person name="Stevenson D.W."/>
            <person name="Thummler F."/>
            <person name="Tillich M."/>
            <person name="Villarreal Aguilar J.C."/>
            <person name="Widiez T."/>
            <person name="Wong G.K."/>
            <person name="Wymore A."/>
            <person name="Zhang Y."/>
            <person name="Zimmer A.D."/>
            <person name="Quatrano R.S."/>
            <person name="Mayer K.F.X."/>
            <person name="Goodstein D."/>
            <person name="Casacuberta J.M."/>
            <person name="Vandepoele K."/>
            <person name="Reski R."/>
            <person name="Cuming A.C."/>
            <person name="Tuskan G.A."/>
            <person name="Maumus F."/>
            <person name="Salse J."/>
            <person name="Schmutz J."/>
            <person name="Rensing S.A."/>
        </authorList>
    </citation>
    <scope>NUCLEOTIDE SEQUENCE [LARGE SCALE GENOMIC DNA]</scope>
    <source>
        <strain evidence="7 8">cv. Gransden 2004</strain>
    </source>
</reference>
<keyword evidence="8" id="KW-1185">Reference proteome</keyword>
<feature type="region of interest" description="Disordered" evidence="4">
    <location>
        <begin position="372"/>
        <end position="425"/>
    </location>
</feature>
<dbReference type="PROSITE" id="PS50137">
    <property type="entry name" value="DS_RBD"/>
    <property type="match status" value="2"/>
</dbReference>
<dbReference type="Gramene" id="Pp3c17_2200V3.4">
    <property type="protein sequence ID" value="Pp3c17_2200V3.4"/>
    <property type="gene ID" value="Pp3c17_2200"/>
</dbReference>
<dbReference type="EnsemblPlants" id="Pp3c17_2200V3.5">
    <property type="protein sequence ID" value="Pp3c17_2200V3.5"/>
    <property type="gene ID" value="Pp3c17_2200"/>
</dbReference>
<dbReference type="EnsemblPlants" id="Pp3c17_2200V3.6">
    <property type="protein sequence ID" value="Pp3c17_2200V3.6"/>
    <property type="gene ID" value="Pp3c17_2200"/>
</dbReference>
<name>A0A2K1J2H2_PHYPA</name>
<feature type="domain" description="DRBM" evidence="5">
    <location>
        <begin position="83"/>
        <end position="151"/>
    </location>
</feature>
<dbReference type="AlphaFoldDB" id="A0A2K1J2H2"/>
<dbReference type="SUPFAM" id="SSF54768">
    <property type="entry name" value="dsRNA-binding domain-like"/>
    <property type="match status" value="2"/>
</dbReference>
<dbReference type="SMART" id="SM00358">
    <property type="entry name" value="DSRM"/>
    <property type="match status" value="2"/>
</dbReference>
<dbReference type="PANTHER" id="PTHR46031">
    <property type="match status" value="1"/>
</dbReference>
<evidence type="ECO:0000259" key="5">
    <source>
        <dbReference type="PROSITE" id="PS50137"/>
    </source>
</evidence>
<sequence length="425" mass="46606">MYKSQLQEYAQKQGLMSPSYEYVKEGASHEPRFKSTVWVNGRGYESAPGYPTLRSAEHAAAKAALDFLQKTQFKVVPVHESGLCKNLLQEFAQKHGYPLPQYKSVRQGEEHSLVFSSTVEIAGVSYSGGCAKSKKEAEIKAARTALLAIQATQPAEPHIAVSPVDQPGLVANFVKAQQKRKRKGRLHPVVVEEPLATRVKQCVGQIPEPVQLNQVHQVPYMHQIPQVHQMSQGPQVPQIPQYHHVIPVNQVGQQYSVNPGTFPAQNVSPNDVKKEPMSNVGAHDNLVTQLDIGKKSVASHKPVAGTESKLVAKVVDVKEAAVSDVQRAAVEVEPTAVHQISITTDVIKESRNVKISNVKANAVLETLTTGSKRNSPLIEPRVNEESSPSQKLVPTALKSPAASQRAVGRNFMDVQLPIKRRHKDH</sequence>
<dbReference type="RefSeq" id="XP_024401245.2">
    <property type="nucleotide sequence ID" value="XM_024545477.2"/>
</dbReference>
<dbReference type="Gramene" id="Pp3c17_2200V3.3">
    <property type="protein sequence ID" value="Pp3c17_2200V3.3"/>
    <property type="gene ID" value="Pp3c17_2200"/>
</dbReference>
<dbReference type="GeneID" id="112294718"/>
<proteinExistence type="predicted"/>
<dbReference type="EMBL" id="ABEU02000017">
    <property type="protein sequence ID" value="PNR35725.1"/>
    <property type="molecule type" value="Genomic_DNA"/>
</dbReference>
<reference evidence="7" key="3">
    <citation type="submission" date="2020-12" db="UniProtKB">
        <authorList>
            <consortium name="EnsemblPlants"/>
        </authorList>
    </citation>
    <scope>IDENTIFICATION</scope>
</reference>
<dbReference type="EnsemblPlants" id="Pp3c17_2200V3.8">
    <property type="protein sequence ID" value="Pp3c17_2200V3.8"/>
    <property type="gene ID" value="Pp3c17_2200"/>
</dbReference>
<dbReference type="EnsemblPlants" id="Pp3c17_2200V3.7">
    <property type="protein sequence ID" value="Pp3c17_2200V3.7"/>
    <property type="gene ID" value="Pp3c17_2200"/>
</dbReference>
<feature type="domain" description="DRBM" evidence="5">
    <location>
        <begin position="1"/>
        <end position="70"/>
    </location>
</feature>
<evidence type="ECO:0000256" key="4">
    <source>
        <dbReference type="SAM" id="MobiDB-lite"/>
    </source>
</evidence>
<dbReference type="InterPro" id="IPR014720">
    <property type="entry name" value="dsRBD_dom"/>
</dbReference>
<dbReference type="GO" id="GO:0003723">
    <property type="term" value="F:RNA binding"/>
    <property type="evidence" value="ECO:0007669"/>
    <property type="project" value="UniProtKB-UniRule"/>
</dbReference>
<dbReference type="EnsemblPlants" id="Pp3c17_2200V3.3">
    <property type="protein sequence ID" value="Pp3c17_2200V3.3"/>
    <property type="gene ID" value="Pp3c17_2200"/>
</dbReference>
<dbReference type="Proteomes" id="UP000006727">
    <property type="component" value="Chromosome 17"/>
</dbReference>
<evidence type="ECO:0000313" key="8">
    <source>
        <dbReference type="Proteomes" id="UP000006727"/>
    </source>
</evidence>
<dbReference type="EnsemblPlants" id="Pp3c17_2200V3.4">
    <property type="protein sequence ID" value="Pp3c17_2200V3.4"/>
    <property type="gene ID" value="Pp3c17_2200"/>
</dbReference>
<organism evidence="6">
    <name type="scientific">Physcomitrium patens</name>
    <name type="common">Spreading-leaved earth moss</name>
    <name type="synonym">Physcomitrella patens</name>
    <dbReference type="NCBI Taxonomy" id="3218"/>
    <lineage>
        <taxon>Eukaryota</taxon>
        <taxon>Viridiplantae</taxon>
        <taxon>Streptophyta</taxon>
        <taxon>Embryophyta</taxon>
        <taxon>Bryophyta</taxon>
        <taxon>Bryophytina</taxon>
        <taxon>Bryopsida</taxon>
        <taxon>Funariidae</taxon>
        <taxon>Funariales</taxon>
        <taxon>Funariaceae</taxon>
        <taxon>Physcomitrium</taxon>
    </lineage>
</organism>
<dbReference type="Gramene" id="Pp3c17_2200V3.6">
    <property type="protein sequence ID" value="Pp3c17_2200V3.6"/>
    <property type="gene ID" value="Pp3c17_2200"/>
</dbReference>
<evidence type="ECO:0000313" key="6">
    <source>
        <dbReference type="EMBL" id="PNR35725.1"/>
    </source>
</evidence>